<evidence type="ECO:0000313" key="3">
    <source>
        <dbReference type="Proteomes" id="UP001228171"/>
    </source>
</evidence>
<feature type="region of interest" description="Disordered" evidence="1">
    <location>
        <begin position="49"/>
        <end position="71"/>
    </location>
</feature>
<name>A0ABT9HEA9_9GAMM</name>
<dbReference type="Proteomes" id="UP001228171">
    <property type="component" value="Unassembled WGS sequence"/>
</dbReference>
<proteinExistence type="predicted"/>
<evidence type="ECO:0000256" key="1">
    <source>
        <dbReference type="SAM" id="MobiDB-lite"/>
    </source>
</evidence>
<protein>
    <submittedName>
        <fullName evidence="2">Uncharacterized protein</fullName>
    </submittedName>
</protein>
<organism evidence="2 3">
    <name type="scientific">Psychrobacter faecalis</name>
    <dbReference type="NCBI Taxonomy" id="180588"/>
    <lineage>
        <taxon>Bacteria</taxon>
        <taxon>Pseudomonadati</taxon>
        <taxon>Pseudomonadota</taxon>
        <taxon>Gammaproteobacteria</taxon>
        <taxon>Moraxellales</taxon>
        <taxon>Moraxellaceae</taxon>
        <taxon>Psychrobacter</taxon>
    </lineage>
</organism>
<accession>A0ABT9HEA9</accession>
<dbReference type="RefSeq" id="WP_305935503.1">
    <property type="nucleotide sequence ID" value="NZ_JAVAJI010000003.1"/>
</dbReference>
<sequence>MYVLTLKRMMIGRTIVQKGETVSVSQSEGHKLLKKGDVLAVKTLDPADAKPKTTKPKVVSIKDDPKDNVGD</sequence>
<comment type="caution">
    <text evidence="2">The sequence shown here is derived from an EMBL/GenBank/DDBJ whole genome shotgun (WGS) entry which is preliminary data.</text>
</comment>
<reference evidence="2 3" key="1">
    <citation type="submission" date="2023-08" db="EMBL/GenBank/DDBJ databases">
        <authorList>
            <person name="Kumar R."/>
        </authorList>
    </citation>
    <scope>NUCLEOTIDE SEQUENCE [LARGE SCALE GENOMIC DNA]</scope>
    <source>
        <strain evidence="2 3">LUR13</strain>
    </source>
</reference>
<feature type="compositionally biased region" description="Basic and acidic residues" evidence="1">
    <location>
        <begin position="60"/>
        <end position="71"/>
    </location>
</feature>
<evidence type="ECO:0000313" key="2">
    <source>
        <dbReference type="EMBL" id="MDP4544105.1"/>
    </source>
</evidence>
<dbReference type="EMBL" id="JAVAJI010000003">
    <property type="protein sequence ID" value="MDP4544105.1"/>
    <property type="molecule type" value="Genomic_DNA"/>
</dbReference>
<keyword evidence="3" id="KW-1185">Reference proteome</keyword>
<gene>
    <name evidence="2" type="ORF">Q8P09_03305</name>
</gene>